<dbReference type="Pfam" id="PF01551">
    <property type="entry name" value="Peptidase_M23"/>
    <property type="match status" value="1"/>
</dbReference>
<dbReference type="GO" id="GO:0004222">
    <property type="term" value="F:metalloendopeptidase activity"/>
    <property type="evidence" value="ECO:0007669"/>
    <property type="project" value="TreeGrafter"/>
</dbReference>
<dbReference type="InterPro" id="IPR050570">
    <property type="entry name" value="Cell_wall_metabolism_enzyme"/>
</dbReference>
<dbReference type="InterPro" id="IPR011055">
    <property type="entry name" value="Dup_hybrid_motif"/>
</dbReference>
<dbReference type="InterPro" id="IPR016047">
    <property type="entry name" value="M23ase_b-sheet_dom"/>
</dbReference>
<dbReference type="Proteomes" id="UP000757435">
    <property type="component" value="Unassembled WGS sequence"/>
</dbReference>
<reference evidence="3" key="2">
    <citation type="journal article" date="2022" name="Microbiol. Resour. Announc.">
        <title>Metagenome Sequencing to Explore Phylogenomics of Terrestrial Cyanobacteria.</title>
        <authorList>
            <person name="Ward R.D."/>
            <person name="Stajich J.E."/>
            <person name="Johansen J.R."/>
            <person name="Huntemann M."/>
            <person name="Clum A."/>
            <person name="Foster B."/>
            <person name="Foster B."/>
            <person name="Roux S."/>
            <person name="Palaniappan K."/>
            <person name="Varghese N."/>
            <person name="Mukherjee S."/>
            <person name="Reddy T.B.K."/>
            <person name="Daum C."/>
            <person name="Copeland A."/>
            <person name="Chen I.A."/>
            <person name="Ivanova N.N."/>
            <person name="Kyrpides N.C."/>
            <person name="Shapiro N."/>
            <person name="Eloe-Fadrosh E.A."/>
            <person name="Pietrasiak N."/>
        </authorList>
    </citation>
    <scope>NUCLEOTIDE SEQUENCE</scope>
    <source>
        <strain evidence="3">UHER 2000/2452</strain>
    </source>
</reference>
<dbReference type="SUPFAM" id="SSF51261">
    <property type="entry name" value="Duplicated hybrid motif"/>
    <property type="match status" value="1"/>
</dbReference>
<evidence type="ECO:0000313" key="3">
    <source>
        <dbReference type="EMBL" id="MBW4659302.1"/>
    </source>
</evidence>
<accession>A0A951UMG5</accession>
<dbReference type="SMART" id="SM00257">
    <property type="entry name" value="LysM"/>
    <property type="match status" value="3"/>
</dbReference>
<dbReference type="InterPro" id="IPR018392">
    <property type="entry name" value="LysM"/>
</dbReference>
<comment type="caution">
    <text evidence="3">The sequence shown here is derived from an EMBL/GenBank/DDBJ whole genome shotgun (WGS) entry which is preliminary data.</text>
</comment>
<evidence type="ECO:0000256" key="1">
    <source>
        <dbReference type="SAM" id="MobiDB-lite"/>
    </source>
</evidence>
<dbReference type="Pfam" id="PF01476">
    <property type="entry name" value="LysM"/>
    <property type="match status" value="3"/>
</dbReference>
<dbReference type="Gene3D" id="3.10.350.10">
    <property type="entry name" value="LysM domain"/>
    <property type="match status" value="3"/>
</dbReference>
<gene>
    <name evidence="3" type="ORF">KME15_11550</name>
</gene>
<feature type="domain" description="LysM" evidence="2">
    <location>
        <begin position="222"/>
        <end position="266"/>
    </location>
</feature>
<evidence type="ECO:0000313" key="4">
    <source>
        <dbReference type="Proteomes" id="UP000757435"/>
    </source>
</evidence>
<evidence type="ECO:0000259" key="2">
    <source>
        <dbReference type="PROSITE" id="PS51782"/>
    </source>
</evidence>
<name>A0A951UMG5_9CYAN</name>
<dbReference type="PANTHER" id="PTHR21666:SF270">
    <property type="entry name" value="MUREIN HYDROLASE ACTIVATOR ENVC"/>
    <property type="match status" value="1"/>
</dbReference>
<dbReference type="CDD" id="cd12797">
    <property type="entry name" value="M23_peptidase"/>
    <property type="match status" value="1"/>
</dbReference>
<dbReference type="InterPro" id="IPR036779">
    <property type="entry name" value="LysM_dom_sf"/>
</dbReference>
<protein>
    <submittedName>
        <fullName evidence="3">LysM peptidoglycan-binding domain-containing protein</fullName>
    </submittedName>
</protein>
<dbReference type="AlphaFoldDB" id="A0A951UMG5"/>
<dbReference type="PANTHER" id="PTHR21666">
    <property type="entry name" value="PEPTIDASE-RELATED"/>
    <property type="match status" value="1"/>
</dbReference>
<dbReference type="EMBL" id="JAHHHD010000010">
    <property type="protein sequence ID" value="MBW4659302.1"/>
    <property type="molecule type" value="Genomic_DNA"/>
</dbReference>
<feature type="domain" description="LysM" evidence="2">
    <location>
        <begin position="99"/>
        <end position="143"/>
    </location>
</feature>
<sequence>MKREFLRKVKPVSCSPRETAEQPEQISAGVSRRARTSAAMFGLALSVGASSLVLPHRDDGANAAEPKGTEVTAQSLSQIAALPVSEPGSIVVLPSTVTVEHVVREGQTLSQIARSYRVNVQDISATNLLAADALLKPGQVLKIPVNRADGALKASSPELVASADLSQAPVRPDALTRLREQRDKLKDSLAELRSEDVKGSAAATSEVEVPIALASQVSEKTEEYRVQPGDTVAAIARAHGVSERILAATNNLSDPDWIRVSDSLNVPAPQSIASDAIQPANAAEVPSATAQPSVVQPSVQQVAVAPQTQDYRVGLGDTVARIAKAHNVPLSALVDANRLSDPNVIFVGQVLRLPNVPTAPVQPVAVKPQAVAIAPRAATPAVQSAEPGSAVQREVLGSPDAIQAAPRYVENLLAEVRALRAKHQGGIATRPAQQPVMVTARSESIDTVAPQSAALPSSVPSPVAPLAAAEPDLVAAASISSESYAPLRQPVTGRTVSPELPPLPGAEAFLPEGSRSNGYIWPTRGLLTSGYGWRWGRMHAGIDIAADTGTPIYAAASGVVQYSDWNSGGYGNMVEVVHPDGSFTRYAHLNRSMVREGQRVQQGEQIAEMGSTGYSTGPHLHFEVHPKNAGAVNPIAYLPQQSVQ</sequence>
<proteinExistence type="predicted"/>
<dbReference type="PROSITE" id="PS51782">
    <property type="entry name" value="LYSM"/>
    <property type="match status" value="3"/>
</dbReference>
<feature type="region of interest" description="Disordered" evidence="1">
    <location>
        <begin position="1"/>
        <end position="29"/>
    </location>
</feature>
<dbReference type="Gene3D" id="2.70.70.10">
    <property type="entry name" value="Glucose Permease (Domain IIA)"/>
    <property type="match status" value="1"/>
</dbReference>
<dbReference type="CDD" id="cd00118">
    <property type="entry name" value="LysM"/>
    <property type="match status" value="3"/>
</dbReference>
<dbReference type="SUPFAM" id="SSF54106">
    <property type="entry name" value="LysM domain"/>
    <property type="match status" value="3"/>
</dbReference>
<organism evidence="3 4">
    <name type="scientific">Drouetiella hepatica Uher 2000/2452</name>
    <dbReference type="NCBI Taxonomy" id="904376"/>
    <lineage>
        <taxon>Bacteria</taxon>
        <taxon>Bacillati</taxon>
        <taxon>Cyanobacteriota</taxon>
        <taxon>Cyanophyceae</taxon>
        <taxon>Oculatellales</taxon>
        <taxon>Oculatellaceae</taxon>
        <taxon>Drouetiella</taxon>
    </lineage>
</organism>
<reference evidence="3" key="1">
    <citation type="submission" date="2021-05" db="EMBL/GenBank/DDBJ databases">
        <authorList>
            <person name="Pietrasiak N."/>
            <person name="Ward R."/>
            <person name="Stajich J.E."/>
            <person name="Kurbessoian T."/>
        </authorList>
    </citation>
    <scope>NUCLEOTIDE SEQUENCE</scope>
    <source>
        <strain evidence="3">UHER 2000/2452</strain>
    </source>
</reference>
<feature type="domain" description="LysM" evidence="2">
    <location>
        <begin position="309"/>
        <end position="353"/>
    </location>
</feature>